<keyword evidence="3" id="KW-0378">Hydrolase</keyword>
<gene>
    <name evidence="8" type="ORF">ENL19_01180</name>
</gene>
<dbReference type="InterPro" id="IPR036059">
    <property type="entry name" value="TldD/PmbA_sf"/>
</dbReference>
<dbReference type="InterPro" id="IPR002510">
    <property type="entry name" value="Metalloprtase-TldD/E_N"/>
</dbReference>
<proteinExistence type="inferred from homology"/>
<evidence type="ECO:0000256" key="2">
    <source>
        <dbReference type="ARBA" id="ARBA00022670"/>
    </source>
</evidence>
<dbReference type="Pfam" id="PF19290">
    <property type="entry name" value="PmbA_TldD_2nd"/>
    <property type="match status" value="1"/>
</dbReference>
<organism evidence="8">
    <name type="scientific">candidate division WOR-3 bacterium</name>
    <dbReference type="NCBI Taxonomy" id="2052148"/>
    <lineage>
        <taxon>Bacteria</taxon>
        <taxon>Bacteria division WOR-3</taxon>
    </lineage>
</organism>
<evidence type="ECO:0000256" key="4">
    <source>
        <dbReference type="ARBA" id="ARBA00023049"/>
    </source>
</evidence>
<keyword evidence="4" id="KW-0482">Metalloprotease</keyword>
<dbReference type="InterPro" id="IPR045570">
    <property type="entry name" value="Metalloprtase-TldD/E_cen_dom"/>
</dbReference>
<dbReference type="PANTHER" id="PTHR30624:SF0">
    <property type="entry name" value="METALLOPROTEASE SLR0863"/>
    <property type="match status" value="1"/>
</dbReference>
<dbReference type="Gene3D" id="3.30.2290.10">
    <property type="entry name" value="PmbA/TldD superfamily"/>
    <property type="match status" value="1"/>
</dbReference>
<evidence type="ECO:0000259" key="7">
    <source>
        <dbReference type="Pfam" id="PF19290"/>
    </source>
</evidence>
<feature type="non-terminal residue" evidence="8">
    <location>
        <position position="337"/>
    </location>
</feature>
<dbReference type="Proteomes" id="UP000886110">
    <property type="component" value="Unassembled WGS sequence"/>
</dbReference>
<dbReference type="InterPro" id="IPR045569">
    <property type="entry name" value="Metalloprtase-TldD/E_C"/>
</dbReference>
<dbReference type="PANTHER" id="PTHR30624">
    <property type="entry name" value="UNCHARACTERIZED PROTEIN TLDD AND PMBA"/>
    <property type="match status" value="1"/>
</dbReference>
<evidence type="ECO:0000256" key="1">
    <source>
        <dbReference type="ARBA" id="ARBA00005836"/>
    </source>
</evidence>
<accession>A0A7C5HNA4</accession>
<dbReference type="SUPFAM" id="SSF111283">
    <property type="entry name" value="Putative modulator of DNA gyrase, PmbA/TldD"/>
    <property type="match status" value="1"/>
</dbReference>
<feature type="domain" description="Metalloprotease TldD/E central" evidence="7">
    <location>
        <begin position="106"/>
        <end position="211"/>
    </location>
</feature>
<dbReference type="InterPro" id="IPR035068">
    <property type="entry name" value="TldD/PmbA_N"/>
</dbReference>
<dbReference type="AlphaFoldDB" id="A0A7C5HNA4"/>
<name>A0A7C5HNA4_UNCW3</name>
<keyword evidence="2" id="KW-0645">Protease</keyword>
<sequence>MTEELKRVLDKLNVDYAEIHLEEREASGIYYAGKEVETVQKNTYYVGNVRVFHRGGWGLVTFNDPSKIEKYARQAVKMAKLVSTGKGGLKLGKPIKKKVKVKLDDDPRKISFEEKRDLVKHYNDMLLKNKKIINTRTGYSESFMRRWILTTEGTDIMEERLYSGLSFAAYAMDGPNVQVAFDSVGEQKGWNLVLNLEKKVENIAKDAIDLLKAEKVKGGIYTVILDPKLAGTFIHEAFGHLSEADHIYENERIRSIMKIGKRFGPDNLSVIDDGTMYGLRGSLHYDDEGTTTHKTHLIKNGILTGRLHSKETAYKMGEEPTGNARAIDYSFPPIVRM</sequence>
<evidence type="ECO:0000256" key="3">
    <source>
        <dbReference type="ARBA" id="ARBA00022801"/>
    </source>
</evidence>
<evidence type="ECO:0000259" key="5">
    <source>
        <dbReference type="Pfam" id="PF01523"/>
    </source>
</evidence>
<dbReference type="GO" id="GO:0006508">
    <property type="term" value="P:proteolysis"/>
    <property type="evidence" value="ECO:0007669"/>
    <property type="project" value="UniProtKB-KW"/>
</dbReference>
<protein>
    <submittedName>
        <fullName evidence="8">TldD/PmbA family protein</fullName>
    </submittedName>
</protein>
<dbReference type="GO" id="GO:0005829">
    <property type="term" value="C:cytosol"/>
    <property type="evidence" value="ECO:0007669"/>
    <property type="project" value="TreeGrafter"/>
</dbReference>
<evidence type="ECO:0000313" key="8">
    <source>
        <dbReference type="EMBL" id="HHE04656.1"/>
    </source>
</evidence>
<comment type="caution">
    <text evidence="8">The sequence shown here is derived from an EMBL/GenBank/DDBJ whole genome shotgun (WGS) entry which is preliminary data.</text>
</comment>
<comment type="similarity">
    <text evidence="1">Belongs to the peptidase U62 family.</text>
</comment>
<dbReference type="GO" id="GO:0008237">
    <property type="term" value="F:metallopeptidase activity"/>
    <property type="evidence" value="ECO:0007669"/>
    <property type="project" value="UniProtKB-KW"/>
</dbReference>
<feature type="domain" description="Metalloprotease TldD/E N-terminal" evidence="5">
    <location>
        <begin position="17"/>
        <end position="79"/>
    </location>
</feature>
<evidence type="ECO:0000259" key="6">
    <source>
        <dbReference type="Pfam" id="PF19289"/>
    </source>
</evidence>
<dbReference type="Pfam" id="PF19289">
    <property type="entry name" value="PmbA_TldD_3rd"/>
    <property type="match status" value="1"/>
</dbReference>
<feature type="domain" description="Metalloprotease TldD/E C-terminal" evidence="6">
    <location>
        <begin position="219"/>
        <end position="337"/>
    </location>
</feature>
<dbReference type="InterPro" id="IPR051463">
    <property type="entry name" value="Peptidase_U62_metallo"/>
</dbReference>
<reference evidence="8" key="1">
    <citation type="journal article" date="2020" name="mSystems">
        <title>Genome- and Community-Level Interaction Insights into Carbon Utilization and Element Cycling Functions of Hydrothermarchaeota in Hydrothermal Sediment.</title>
        <authorList>
            <person name="Zhou Z."/>
            <person name="Liu Y."/>
            <person name="Xu W."/>
            <person name="Pan J."/>
            <person name="Luo Z.H."/>
            <person name="Li M."/>
        </authorList>
    </citation>
    <scope>NUCLEOTIDE SEQUENCE [LARGE SCALE GENOMIC DNA]</scope>
    <source>
        <strain evidence="8">HyVt-74</strain>
    </source>
</reference>
<dbReference type="EMBL" id="DRTB01000082">
    <property type="protein sequence ID" value="HHE04656.1"/>
    <property type="molecule type" value="Genomic_DNA"/>
</dbReference>
<dbReference type="Pfam" id="PF01523">
    <property type="entry name" value="PmbA_TldD_1st"/>
    <property type="match status" value="1"/>
</dbReference>